<dbReference type="InterPro" id="IPR037185">
    <property type="entry name" value="EmrE-like"/>
</dbReference>
<sequence>MKMAPIHPPGTLKNVDIEVPHHHRNFDIEKTDTYIRKTAVIALWYLFSFGTLMSNKYILSNLNGDAGVLGEAQMMASAVFGAFKLYLPCCLFKHHHHPDAPRLHFFRNMAILGWMRFATVVCSLISLKYVAVSFTETVKSSAPIFTALFSWIMIGERSSLPVYLSLIPVMGGLALCTANELSFNVIGFTSALMNNLMDCVQNVFSKKLLSNEQSSYSAPELQFYTSAASLVVQFPFWFFFMDIQVKLQSMDYLMMFMLVFNGFLFYMQSLTAYALMSLISPVTFSVSNTVKRAVLIWISVLMFGNEVSALSALGTMIVTCGVFLYQRAKRQEAEQMAAEKGTMHVQQTV</sequence>
<dbReference type="eggNOG" id="KOG1441">
    <property type="taxonomic scope" value="Eukaryota"/>
</dbReference>
<comment type="subcellular location">
    <subcellularLocation>
        <location evidence="1">Membrane</location>
        <topology evidence="1">Multi-pass membrane protein</topology>
    </subcellularLocation>
</comment>
<evidence type="ECO:0000256" key="2">
    <source>
        <dbReference type="ARBA" id="ARBA00022692"/>
    </source>
</evidence>
<dbReference type="GO" id="GO:0005794">
    <property type="term" value="C:Golgi apparatus"/>
    <property type="evidence" value="ECO:0000318"/>
    <property type="project" value="GO_Central"/>
</dbReference>
<dbReference type="OMA" id="YFPCGMY"/>
<feature type="domain" description="Sugar phosphate transporter" evidence="6">
    <location>
        <begin position="39"/>
        <end position="325"/>
    </location>
</feature>
<name>A7SEN2_NEMVE</name>
<evidence type="ECO:0000313" key="8">
    <source>
        <dbReference type="Proteomes" id="UP000001593"/>
    </source>
</evidence>
<dbReference type="GO" id="GO:0055085">
    <property type="term" value="P:transmembrane transport"/>
    <property type="evidence" value="ECO:0000318"/>
    <property type="project" value="GO_Central"/>
</dbReference>
<protein>
    <recommendedName>
        <fullName evidence="6">Sugar phosphate transporter domain-containing protein</fullName>
    </recommendedName>
</protein>
<dbReference type="PANTHER" id="PTHR11132">
    <property type="entry name" value="SOLUTE CARRIER FAMILY 35"/>
    <property type="match status" value="1"/>
</dbReference>
<dbReference type="SUPFAM" id="SSF103481">
    <property type="entry name" value="Multidrug resistance efflux transporter EmrE"/>
    <property type="match status" value="2"/>
</dbReference>
<dbReference type="InterPro" id="IPR004853">
    <property type="entry name" value="Sugar_P_trans_dom"/>
</dbReference>
<feature type="transmembrane region" description="Helical" evidence="5">
    <location>
        <begin position="74"/>
        <end position="92"/>
    </location>
</feature>
<feature type="transmembrane region" description="Helical" evidence="5">
    <location>
        <begin position="113"/>
        <end position="131"/>
    </location>
</feature>
<accession>A7SEN2</accession>
<evidence type="ECO:0000256" key="1">
    <source>
        <dbReference type="ARBA" id="ARBA00004141"/>
    </source>
</evidence>
<dbReference type="GO" id="GO:0015297">
    <property type="term" value="F:antiporter activity"/>
    <property type="evidence" value="ECO:0000318"/>
    <property type="project" value="GO_Central"/>
</dbReference>
<dbReference type="GO" id="GO:0016020">
    <property type="term" value="C:membrane"/>
    <property type="evidence" value="ECO:0007669"/>
    <property type="project" value="UniProtKB-SubCell"/>
</dbReference>
<proteinExistence type="predicted"/>
<reference evidence="7 8" key="1">
    <citation type="journal article" date="2007" name="Science">
        <title>Sea anemone genome reveals ancestral eumetazoan gene repertoire and genomic organization.</title>
        <authorList>
            <person name="Putnam N.H."/>
            <person name="Srivastava M."/>
            <person name="Hellsten U."/>
            <person name="Dirks B."/>
            <person name="Chapman J."/>
            <person name="Salamov A."/>
            <person name="Terry A."/>
            <person name="Shapiro H."/>
            <person name="Lindquist E."/>
            <person name="Kapitonov V.V."/>
            <person name="Jurka J."/>
            <person name="Genikhovich G."/>
            <person name="Grigoriev I.V."/>
            <person name="Lucas S.M."/>
            <person name="Steele R.E."/>
            <person name="Finnerty J.R."/>
            <person name="Technau U."/>
            <person name="Martindale M.Q."/>
            <person name="Rokhsar D.S."/>
        </authorList>
    </citation>
    <scope>NUCLEOTIDE SEQUENCE [LARGE SCALE GENOMIC DNA]</scope>
    <source>
        <strain evidence="8">CH2 X CH6</strain>
    </source>
</reference>
<dbReference type="Pfam" id="PF03151">
    <property type="entry name" value="TPT"/>
    <property type="match status" value="1"/>
</dbReference>
<dbReference type="PhylomeDB" id="A7SEN2"/>
<keyword evidence="8" id="KW-1185">Reference proteome</keyword>
<evidence type="ECO:0000256" key="5">
    <source>
        <dbReference type="SAM" id="Phobius"/>
    </source>
</evidence>
<feature type="transmembrane region" description="Helical" evidence="5">
    <location>
        <begin position="295"/>
        <end position="325"/>
    </location>
</feature>
<feature type="transmembrane region" description="Helical" evidence="5">
    <location>
        <begin position="252"/>
        <end position="275"/>
    </location>
</feature>
<keyword evidence="2 5" id="KW-0812">Transmembrane</keyword>
<dbReference type="HOGENOM" id="CLU_019048_2_0_1"/>
<evidence type="ECO:0000313" key="7">
    <source>
        <dbReference type="EMBL" id="EDO37817.1"/>
    </source>
</evidence>
<keyword evidence="4 5" id="KW-0472">Membrane</keyword>
<evidence type="ECO:0000256" key="4">
    <source>
        <dbReference type="ARBA" id="ARBA00023136"/>
    </source>
</evidence>
<evidence type="ECO:0000256" key="3">
    <source>
        <dbReference type="ARBA" id="ARBA00022989"/>
    </source>
</evidence>
<dbReference type="InParanoid" id="A7SEN2"/>
<dbReference type="Proteomes" id="UP000001593">
    <property type="component" value="Unassembled WGS sequence"/>
</dbReference>
<dbReference type="AlphaFoldDB" id="A7SEN2"/>
<evidence type="ECO:0000259" key="6">
    <source>
        <dbReference type="Pfam" id="PF03151"/>
    </source>
</evidence>
<organism evidence="7 8">
    <name type="scientific">Nematostella vectensis</name>
    <name type="common">Starlet sea anemone</name>
    <dbReference type="NCBI Taxonomy" id="45351"/>
    <lineage>
        <taxon>Eukaryota</taxon>
        <taxon>Metazoa</taxon>
        <taxon>Cnidaria</taxon>
        <taxon>Anthozoa</taxon>
        <taxon>Hexacorallia</taxon>
        <taxon>Actiniaria</taxon>
        <taxon>Edwardsiidae</taxon>
        <taxon>Nematostella</taxon>
    </lineage>
</organism>
<gene>
    <name evidence="7" type="ORF">NEMVEDRAFT_v1g169723</name>
</gene>
<dbReference type="OrthoDB" id="6418713at2759"/>
<keyword evidence="3 5" id="KW-1133">Transmembrane helix</keyword>
<dbReference type="EMBL" id="DS469638">
    <property type="protein sequence ID" value="EDO37817.1"/>
    <property type="molecule type" value="Genomic_DNA"/>
</dbReference>
<dbReference type="STRING" id="45351.A7SEN2"/>
<dbReference type="InterPro" id="IPR050186">
    <property type="entry name" value="TPT_transporter"/>
</dbReference>
<feature type="transmembrane region" description="Helical" evidence="5">
    <location>
        <begin position="221"/>
        <end position="240"/>
    </location>
</feature>
<feature type="transmembrane region" description="Helical" evidence="5">
    <location>
        <begin position="34"/>
        <end position="54"/>
    </location>
</feature>